<sequence>MWRRYTIFSLLFLFFSLATLLWSIELLDRSLRPPFMAMATGIARQMATQAINDALTQRIAEDEQYAKLIIVEKDRFGRVTSAHFNFAEVAHIESVTTLRVQHVLTRLEERTIYVPALQAMGSAILATLGPSIPLRIEPLGSAQSEVLPVVETAGINQTVHILYLHITAQVSVVVPFITTPVRVETKIPIAYVVFIGTVPQTTIAGTGAPQFPLPSIISGKSEEK</sequence>
<proteinExistence type="predicted"/>
<gene>
    <name evidence="1" type="ORF">BM613_03030</name>
</gene>
<dbReference type="Pfam" id="PF09560">
    <property type="entry name" value="Spore_YunB"/>
    <property type="match status" value="1"/>
</dbReference>
<reference evidence="1 2" key="1">
    <citation type="submission" date="2016-11" db="EMBL/GenBank/DDBJ databases">
        <title>Comparative genomics of Acidibacillus ferroxidans species.</title>
        <authorList>
            <person name="Oliveira G."/>
            <person name="Nunes G."/>
            <person name="Oliveira R."/>
            <person name="Araujo F."/>
            <person name="Salim A."/>
            <person name="Scholte L."/>
            <person name="Morais D."/>
            <person name="Nancucheo I."/>
            <person name="Johnson D.B."/>
            <person name="Grail B."/>
            <person name="Bittencourt J."/>
            <person name="Valadares R."/>
        </authorList>
    </citation>
    <scope>NUCLEOTIDE SEQUENCE [LARGE SCALE GENOMIC DNA]</scope>
    <source>
        <strain evidence="1 2">Y002</strain>
    </source>
</reference>
<dbReference type="InterPro" id="IPR014197">
    <property type="entry name" value="Sporulation_prot_YunB"/>
</dbReference>
<accession>A0A2U3DBC6</accession>
<comment type="caution">
    <text evidence="1">The sequence shown here is derived from an EMBL/GenBank/DDBJ whole genome shotgun (WGS) entry which is preliminary data.</text>
</comment>
<dbReference type="NCBIfam" id="TIGR02832">
    <property type="entry name" value="spo_yunB"/>
    <property type="match status" value="1"/>
</dbReference>
<evidence type="ECO:0000313" key="1">
    <source>
        <dbReference type="EMBL" id="PWI58580.1"/>
    </source>
</evidence>
<dbReference type="Proteomes" id="UP000245380">
    <property type="component" value="Unassembled WGS sequence"/>
</dbReference>
<dbReference type="PIRSF" id="PIRSF021383">
    <property type="entry name" value="YunB"/>
    <property type="match status" value="1"/>
</dbReference>
<protein>
    <submittedName>
        <fullName evidence="1">Sporulation protein YunB</fullName>
    </submittedName>
</protein>
<dbReference type="EMBL" id="MPDK01000003">
    <property type="protein sequence ID" value="PWI58580.1"/>
    <property type="molecule type" value="Genomic_DNA"/>
</dbReference>
<dbReference type="AlphaFoldDB" id="A0A2U3DBC6"/>
<keyword evidence="2" id="KW-1185">Reference proteome</keyword>
<evidence type="ECO:0000313" key="2">
    <source>
        <dbReference type="Proteomes" id="UP000245380"/>
    </source>
</evidence>
<name>A0A2U3DBC6_SULT2</name>
<organism evidence="1 2">
    <name type="scientific">Sulfoacidibacillus thermotolerans</name>
    <name type="common">Acidibacillus sulfuroxidans</name>
    <dbReference type="NCBI Taxonomy" id="1765684"/>
    <lineage>
        <taxon>Bacteria</taxon>
        <taxon>Bacillati</taxon>
        <taxon>Bacillota</taxon>
        <taxon>Bacilli</taxon>
        <taxon>Bacillales</taxon>
        <taxon>Alicyclobacillaceae</taxon>
        <taxon>Sulfoacidibacillus</taxon>
    </lineage>
</organism>